<dbReference type="PANTHER" id="PTHR43738:SF1">
    <property type="entry name" value="HEMIN TRANSPORT SYSTEM PERMEASE PROTEIN HRTB-RELATED"/>
    <property type="match status" value="1"/>
</dbReference>
<name>A0A5C6C298_9BACT</name>
<evidence type="ECO:0000256" key="7">
    <source>
        <dbReference type="SAM" id="MobiDB-lite"/>
    </source>
</evidence>
<feature type="domain" description="ABC3 transporter permease C-terminal" evidence="9">
    <location>
        <begin position="307"/>
        <end position="419"/>
    </location>
</feature>
<keyword evidence="11" id="KW-1185">Reference proteome</keyword>
<keyword evidence="6 8" id="KW-0472">Membrane</keyword>
<feature type="transmembrane region" description="Helical" evidence="8">
    <location>
        <begin position="300"/>
        <end position="323"/>
    </location>
</feature>
<dbReference type="OrthoDB" id="180999at2"/>
<reference evidence="10 11" key="1">
    <citation type="journal article" date="2020" name="Antonie Van Leeuwenhoek">
        <title>Rhodopirellula heiligendammensis sp. nov., Rhodopirellula pilleata sp. nov., and Rhodopirellula solitaria sp. nov. isolated from natural or artificial marine surfaces in Northern Germany and California, USA, and emended description of the genus Rhodopirellula.</title>
        <authorList>
            <person name="Kallscheuer N."/>
            <person name="Wiegand S."/>
            <person name="Jogler M."/>
            <person name="Boedeker C."/>
            <person name="Peeters S.H."/>
            <person name="Rast P."/>
            <person name="Heuer A."/>
            <person name="Jetten M.S.M."/>
            <person name="Rohde M."/>
            <person name="Jogler C."/>
        </authorList>
    </citation>
    <scope>NUCLEOTIDE SEQUENCE [LARGE SCALE GENOMIC DNA]</scope>
    <source>
        <strain evidence="10 11">Poly21</strain>
    </source>
</reference>
<feature type="transmembrane region" description="Helical" evidence="8">
    <location>
        <begin position="356"/>
        <end position="376"/>
    </location>
</feature>
<organism evidence="10 11">
    <name type="scientific">Allorhodopirellula heiligendammensis</name>
    <dbReference type="NCBI Taxonomy" id="2714739"/>
    <lineage>
        <taxon>Bacteria</taxon>
        <taxon>Pseudomonadati</taxon>
        <taxon>Planctomycetota</taxon>
        <taxon>Planctomycetia</taxon>
        <taxon>Pirellulales</taxon>
        <taxon>Pirellulaceae</taxon>
        <taxon>Allorhodopirellula</taxon>
    </lineage>
</organism>
<dbReference type="GO" id="GO:0005886">
    <property type="term" value="C:plasma membrane"/>
    <property type="evidence" value="ECO:0007669"/>
    <property type="project" value="UniProtKB-SubCell"/>
</dbReference>
<keyword evidence="2" id="KW-0813">Transport</keyword>
<evidence type="ECO:0000256" key="5">
    <source>
        <dbReference type="ARBA" id="ARBA00022989"/>
    </source>
</evidence>
<dbReference type="PANTHER" id="PTHR43738">
    <property type="entry name" value="ABC TRANSPORTER, MEMBRANE PROTEIN"/>
    <property type="match status" value="1"/>
</dbReference>
<accession>A0A5C6C298</accession>
<keyword evidence="5 8" id="KW-1133">Transmembrane helix</keyword>
<dbReference type="InterPro" id="IPR005891">
    <property type="entry name" value="DevC"/>
</dbReference>
<dbReference type="InterPro" id="IPR051125">
    <property type="entry name" value="ABC-4/HrtB_transporter"/>
</dbReference>
<feature type="transmembrane region" description="Helical" evidence="8">
    <location>
        <begin position="388"/>
        <end position="411"/>
    </location>
</feature>
<comment type="subcellular location">
    <subcellularLocation>
        <location evidence="1">Cell membrane</location>
        <topology evidence="1">Multi-pass membrane protein</topology>
    </subcellularLocation>
</comment>
<evidence type="ECO:0000256" key="3">
    <source>
        <dbReference type="ARBA" id="ARBA00022475"/>
    </source>
</evidence>
<gene>
    <name evidence="10" type="ORF">Poly21_04540</name>
</gene>
<evidence type="ECO:0000256" key="6">
    <source>
        <dbReference type="ARBA" id="ARBA00023136"/>
    </source>
</evidence>
<comment type="caution">
    <text evidence="10">The sequence shown here is derived from an EMBL/GenBank/DDBJ whole genome shotgun (WGS) entry which is preliminary data.</text>
</comment>
<sequence length="423" mass="45040">MNAVTSRPEENITPTKTDTDDSAGAPGPVPPSRRTHLAWRNLADTPIRTIVSLGGIGFAILLMFMQLGFLGSVGDTATVVYDRLRCDVIVRSPDYLSIYDPASLRGELPKWLAGLPEVRRVIPLDIGVTQWQNPQDHSFRAIALMGIDLDEPAFVLPELSAGTRASLRPVGAVLIDDASGADFGPQQGGRFGRDDIGVTTDVAGSEATIQGTFAMGTGLAANGALLSSRDTFQKLTPGGHKNRVSLVLIQLADSERIDAGLQAINRRLQSLGGTSAYAVAITLDQAKSSEQQMWYTQTPIGMIFAIGVALAVLVGGVISYMILAADVTAHLSEYATLKAIGYSNRFLIKTLLTQSSLLAVLAFPPALILSLVLYYVTSIASGIAIDMTWLRVALVLTLSLLMCNAAGVFALRKLLKAEPASLF</sequence>
<evidence type="ECO:0000313" key="10">
    <source>
        <dbReference type="EMBL" id="TWU18292.1"/>
    </source>
</evidence>
<evidence type="ECO:0000256" key="8">
    <source>
        <dbReference type="SAM" id="Phobius"/>
    </source>
</evidence>
<protein>
    <submittedName>
        <fullName evidence="10">FtsX-like permease family protein</fullName>
    </submittedName>
</protein>
<evidence type="ECO:0000259" key="9">
    <source>
        <dbReference type="Pfam" id="PF02687"/>
    </source>
</evidence>
<evidence type="ECO:0000256" key="2">
    <source>
        <dbReference type="ARBA" id="ARBA00022448"/>
    </source>
</evidence>
<dbReference type="InterPro" id="IPR003838">
    <property type="entry name" value="ABC3_permease_C"/>
</dbReference>
<evidence type="ECO:0000313" key="11">
    <source>
        <dbReference type="Proteomes" id="UP000319908"/>
    </source>
</evidence>
<dbReference type="EMBL" id="SJPU01000001">
    <property type="protein sequence ID" value="TWU18292.1"/>
    <property type="molecule type" value="Genomic_DNA"/>
</dbReference>
<proteinExistence type="predicted"/>
<keyword evidence="3" id="KW-1003">Cell membrane</keyword>
<evidence type="ECO:0000256" key="1">
    <source>
        <dbReference type="ARBA" id="ARBA00004651"/>
    </source>
</evidence>
<dbReference type="AlphaFoldDB" id="A0A5C6C298"/>
<feature type="transmembrane region" description="Helical" evidence="8">
    <location>
        <begin position="47"/>
        <end position="65"/>
    </location>
</feature>
<dbReference type="Proteomes" id="UP000319908">
    <property type="component" value="Unassembled WGS sequence"/>
</dbReference>
<dbReference type="RefSeq" id="WP_146405377.1">
    <property type="nucleotide sequence ID" value="NZ_SJPU01000001.1"/>
</dbReference>
<keyword evidence="4 8" id="KW-0812">Transmembrane</keyword>
<dbReference type="Pfam" id="PF02687">
    <property type="entry name" value="FtsX"/>
    <property type="match status" value="1"/>
</dbReference>
<evidence type="ECO:0000256" key="4">
    <source>
        <dbReference type="ARBA" id="ARBA00022692"/>
    </source>
</evidence>
<feature type="region of interest" description="Disordered" evidence="7">
    <location>
        <begin position="1"/>
        <end position="34"/>
    </location>
</feature>
<dbReference type="PIRSF" id="PIRSF031773">
    <property type="entry name" value="DevC"/>
    <property type="match status" value="1"/>
</dbReference>